<dbReference type="InterPro" id="IPR001775">
    <property type="entry name" value="GspD/PilQ"/>
</dbReference>
<evidence type="ECO:0000259" key="2">
    <source>
        <dbReference type="Pfam" id="PF00263"/>
    </source>
</evidence>
<dbReference type="EMBL" id="SPKJ01000045">
    <property type="protein sequence ID" value="MYZ48673.1"/>
    <property type="molecule type" value="Genomic_DNA"/>
</dbReference>
<keyword evidence="5" id="KW-1185">Reference proteome</keyword>
<dbReference type="PANTHER" id="PTHR30332:SF17">
    <property type="entry name" value="TYPE IV PILIATION SYSTEM PROTEIN DR_0774-RELATED"/>
    <property type="match status" value="1"/>
</dbReference>
<dbReference type="Pfam" id="PF13629">
    <property type="entry name" value="T2SS-T3SS_pil_N"/>
    <property type="match status" value="1"/>
</dbReference>
<dbReference type="PRINTS" id="PR00811">
    <property type="entry name" value="BCTERIALGSPD"/>
</dbReference>
<dbReference type="InterPro" id="IPR050810">
    <property type="entry name" value="Bact_Secretion_Sys_Channel"/>
</dbReference>
<proteinExistence type="inferred from homology"/>
<evidence type="ECO:0000313" key="4">
    <source>
        <dbReference type="EMBL" id="MYZ48673.1"/>
    </source>
</evidence>
<organism evidence="4 5">
    <name type="scientific">Propylenella binzhouense</name>
    <dbReference type="NCBI Taxonomy" id="2555902"/>
    <lineage>
        <taxon>Bacteria</taxon>
        <taxon>Pseudomonadati</taxon>
        <taxon>Pseudomonadota</taxon>
        <taxon>Alphaproteobacteria</taxon>
        <taxon>Hyphomicrobiales</taxon>
        <taxon>Propylenellaceae</taxon>
        <taxon>Propylenella</taxon>
    </lineage>
</organism>
<evidence type="ECO:0000313" key="5">
    <source>
        <dbReference type="Proteomes" id="UP000773614"/>
    </source>
</evidence>
<dbReference type="GO" id="GO:0015627">
    <property type="term" value="C:type II protein secretion system complex"/>
    <property type="evidence" value="ECO:0007669"/>
    <property type="project" value="TreeGrafter"/>
</dbReference>
<sequence length="474" mass="49562">MIALATFRSALRVLAVVVIGLLAVGSASAGSDYLRLGAGDMAQSRAVRLGINKSMVIELPRPAGDVLVSNPAIADAVLRTSQRLYLIGVKLGQANIFLFDNTGAQIASFDVYVEADLGALNRLLSEAITDGWVKAEAMNGNIVLRGEVASASSSSRAQEITVGMLQGQSLGTNEGATGDQTVEKKVVNLLTITGVEQVSLKVTIAEVQRSVVKQLGIDTQAFLAKGNIAFGLANSQTGSFDSQVGQAALGWANGDNSVTATVKALEETNLIKTLAEPTLTAVSGETASFLAGGEFPFVTGIDQDTGIVTVDFKPFGVQLAFTPVVLSAGRISLKVRTEVSEIDSVAASGAPTLSSRRAETTVELPSGGAFVIGGLIQESTRRAVSGLPVIQKIPVLGALFSSKDFQRDETELVMIVTPYLVKPTSPSKLARPSDGLVYANDAEAIFLGQINKIYGSVKNQRPAAYHGQLGFAFD</sequence>
<gene>
    <name evidence="4" type="ORF">E4O86_13230</name>
</gene>
<dbReference type="InterPro" id="IPR004846">
    <property type="entry name" value="T2SS/T3SS_dom"/>
</dbReference>
<dbReference type="AlphaFoldDB" id="A0A964T571"/>
<comment type="similarity">
    <text evidence="1">Belongs to the bacterial secretin family.</text>
</comment>
<name>A0A964T571_9HYPH</name>
<accession>A0A964T571</accession>
<comment type="caution">
    <text evidence="4">The sequence shown here is derived from an EMBL/GenBank/DDBJ whole genome shotgun (WGS) entry which is preliminary data.</text>
</comment>
<dbReference type="Proteomes" id="UP000773614">
    <property type="component" value="Unassembled WGS sequence"/>
</dbReference>
<dbReference type="PANTHER" id="PTHR30332">
    <property type="entry name" value="PROBABLE GENERAL SECRETION PATHWAY PROTEIN D"/>
    <property type="match status" value="1"/>
</dbReference>
<evidence type="ECO:0000259" key="3">
    <source>
        <dbReference type="Pfam" id="PF13629"/>
    </source>
</evidence>
<dbReference type="Pfam" id="PF00263">
    <property type="entry name" value="Secretin"/>
    <property type="match status" value="1"/>
</dbReference>
<evidence type="ECO:0000256" key="1">
    <source>
        <dbReference type="RuleBase" id="RU004003"/>
    </source>
</evidence>
<feature type="domain" description="Type II/III secretion system secretin-like" evidence="2">
    <location>
        <begin position="264"/>
        <end position="422"/>
    </location>
</feature>
<dbReference type="InterPro" id="IPR032789">
    <property type="entry name" value="T2SS-T3SS_pil_N"/>
</dbReference>
<reference evidence="4" key="1">
    <citation type="submission" date="2019-03" db="EMBL/GenBank/DDBJ databases">
        <title>Afifella sp. nov., isolated from activated sludge.</title>
        <authorList>
            <person name="Li Q."/>
            <person name="Liu Y."/>
        </authorList>
    </citation>
    <scope>NUCLEOTIDE SEQUENCE</scope>
    <source>
        <strain evidence="4">L72</strain>
    </source>
</reference>
<feature type="domain" description="Pilus formation protein N-terminal" evidence="3">
    <location>
        <begin position="44"/>
        <end position="113"/>
    </location>
</feature>
<protein>
    <submittedName>
        <fullName evidence="4">Type II and III secretion system protein family protein</fullName>
    </submittedName>
</protein>
<dbReference type="OrthoDB" id="9775455at2"/>
<dbReference type="RefSeq" id="WP_161141022.1">
    <property type="nucleotide sequence ID" value="NZ_SPKJ01000045.1"/>
</dbReference>
<dbReference type="GO" id="GO:0009306">
    <property type="term" value="P:protein secretion"/>
    <property type="evidence" value="ECO:0007669"/>
    <property type="project" value="InterPro"/>
</dbReference>